<keyword evidence="1" id="KW-0472">Membrane</keyword>
<dbReference type="SUPFAM" id="SSF48317">
    <property type="entry name" value="Acid phosphatase/Vanadium-dependent haloperoxidase"/>
    <property type="match status" value="1"/>
</dbReference>
<name>A0A9D2JMS3_9FIRM</name>
<evidence type="ECO:0000259" key="2">
    <source>
        <dbReference type="Pfam" id="PF01569"/>
    </source>
</evidence>
<dbReference type="Proteomes" id="UP000824065">
    <property type="component" value="Unassembled WGS sequence"/>
</dbReference>
<organism evidence="3 4">
    <name type="scientific">Candidatus Faecalibacterium gallistercoris</name>
    <dbReference type="NCBI Taxonomy" id="2838579"/>
    <lineage>
        <taxon>Bacteria</taxon>
        <taxon>Bacillati</taxon>
        <taxon>Bacillota</taxon>
        <taxon>Clostridia</taxon>
        <taxon>Eubacteriales</taxon>
        <taxon>Oscillospiraceae</taxon>
        <taxon>Faecalibacterium</taxon>
    </lineage>
</organism>
<reference evidence="3" key="1">
    <citation type="journal article" date="2021" name="PeerJ">
        <title>Extensive microbial diversity within the chicken gut microbiome revealed by metagenomics and culture.</title>
        <authorList>
            <person name="Gilroy R."/>
            <person name="Ravi A."/>
            <person name="Getino M."/>
            <person name="Pursley I."/>
            <person name="Horton D.L."/>
            <person name="Alikhan N.F."/>
            <person name="Baker D."/>
            <person name="Gharbi K."/>
            <person name="Hall N."/>
            <person name="Watson M."/>
            <person name="Adriaenssens E.M."/>
            <person name="Foster-Nyarko E."/>
            <person name="Jarju S."/>
            <person name="Secka A."/>
            <person name="Antonio M."/>
            <person name="Oren A."/>
            <person name="Chaudhuri R.R."/>
            <person name="La Ragione R."/>
            <person name="Hildebrand F."/>
            <person name="Pallen M.J."/>
        </authorList>
    </citation>
    <scope>NUCLEOTIDE SEQUENCE</scope>
    <source>
        <strain evidence="3">ChiBcec16-3735</strain>
    </source>
</reference>
<evidence type="ECO:0000313" key="4">
    <source>
        <dbReference type="Proteomes" id="UP000824065"/>
    </source>
</evidence>
<keyword evidence="1" id="KW-1133">Transmembrane helix</keyword>
<dbReference type="EMBL" id="DXBJ01000008">
    <property type="protein sequence ID" value="HIZ57240.1"/>
    <property type="molecule type" value="Genomic_DNA"/>
</dbReference>
<keyword evidence="1" id="KW-0812">Transmembrane</keyword>
<dbReference type="Gene3D" id="1.20.144.10">
    <property type="entry name" value="Phosphatidic acid phosphatase type 2/haloperoxidase"/>
    <property type="match status" value="1"/>
</dbReference>
<feature type="transmembrane region" description="Helical" evidence="1">
    <location>
        <begin position="186"/>
        <end position="203"/>
    </location>
</feature>
<dbReference type="AlphaFoldDB" id="A0A9D2JMS3"/>
<sequence length="213" mass="24354">MIQILKSRPHLWFQLYWVIYLVWFFALDWTITDPTYIIHSPLDDLIPFNEWFIFPYCSWFFLLAGVTGLLWWHDPKSYDKLCLMMFSGMTFCLILYMILPNGVDLRPTAAQVGRDNIAMDLMQLIWKADASNNVCPSIHCQSSGCMALAFAKSKLAQGRPWLKVLAFGWAGLICASTVFTKQHSIIDVACGLALVAVWYWPLYGRKTAAPAGR</sequence>
<feature type="transmembrane region" description="Helical" evidence="1">
    <location>
        <begin position="81"/>
        <end position="99"/>
    </location>
</feature>
<proteinExistence type="predicted"/>
<evidence type="ECO:0000256" key="1">
    <source>
        <dbReference type="SAM" id="Phobius"/>
    </source>
</evidence>
<accession>A0A9D2JMS3</accession>
<comment type="caution">
    <text evidence="3">The sequence shown here is derived from an EMBL/GenBank/DDBJ whole genome shotgun (WGS) entry which is preliminary data.</text>
</comment>
<reference evidence="3" key="2">
    <citation type="submission" date="2021-04" db="EMBL/GenBank/DDBJ databases">
        <authorList>
            <person name="Gilroy R."/>
        </authorList>
    </citation>
    <scope>NUCLEOTIDE SEQUENCE</scope>
    <source>
        <strain evidence="3">ChiBcec16-3735</strain>
    </source>
</reference>
<feature type="transmembrane region" description="Helical" evidence="1">
    <location>
        <begin position="51"/>
        <end position="72"/>
    </location>
</feature>
<feature type="domain" description="Phosphatidic acid phosphatase type 2/haloperoxidase" evidence="2">
    <location>
        <begin position="127"/>
        <end position="203"/>
    </location>
</feature>
<feature type="transmembrane region" description="Helical" evidence="1">
    <location>
        <begin position="12"/>
        <end position="31"/>
    </location>
</feature>
<gene>
    <name evidence="3" type="ORF">H9725_01420</name>
</gene>
<dbReference type="InterPro" id="IPR000326">
    <property type="entry name" value="PAP2/HPO"/>
</dbReference>
<dbReference type="Pfam" id="PF01569">
    <property type="entry name" value="PAP2"/>
    <property type="match status" value="1"/>
</dbReference>
<protein>
    <submittedName>
        <fullName evidence="3">Phosphatase PAP2 family protein</fullName>
    </submittedName>
</protein>
<dbReference type="InterPro" id="IPR036938">
    <property type="entry name" value="PAP2/HPO_sf"/>
</dbReference>
<evidence type="ECO:0000313" key="3">
    <source>
        <dbReference type="EMBL" id="HIZ57240.1"/>
    </source>
</evidence>